<keyword evidence="2" id="KW-1185">Reference proteome</keyword>
<proteinExistence type="predicted"/>
<dbReference type="GeneID" id="92842395"/>
<dbReference type="HOGENOM" id="CLU_216565_0_0_9"/>
<organism evidence="1 2">
    <name type="scientific">Aneurinibacillus aneurinilyticus ATCC 12856</name>
    <dbReference type="NCBI Taxonomy" id="649747"/>
    <lineage>
        <taxon>Bacteria</taxon>
        <taxon>Bacillati</taxon>
        <taxon>Bacillota</taxon>
        <taxon>Bacilli</taxon>
        <taxon>Bacillales</taxon>
        <taxon>Paenibacillaceae</taxon>
        <taxon>Aneurinibacillus group</taxon>
        <taxon>Aneurinibacillus</taxon>
    </lineage>
</organism>
<comment type="caution">
    <text evidence="1">The sequence shown here is derived from an EMBL/GenBank/DDBJ whole genome shotgun (WGS) entry which is preliminary data.</text>
</comment>
<protein>
    <submittedName>
        <fullName evidence="1">Uncharacterized protein</fullName>
    </submittedName>
</protein>
<dbReference type="EMBL" id="AWSJ01000362">
    <property type="protein sequence ID" value="ERI05159.1"/>
    <property type="molecule type" value="Genomic_DNA"/>
</dbReference>
<sequence length="42" mass="4712">MIYVTFIIDEEISYNDVLATLKAEVKRQLELLGCGHLATETA</sequence>
<name>U1W9G5_ANEAE</name>
<accession>U1W9G5</accession>
<dbReference type="PATRIC" id="fig|649747.3.peg.5139"/>
<dbReference type="RefSeq" id="WP_021619633.1">
    <property type="nucleotide sequence ID" value="NZ_KE952693.1"/>
</dbReference>
<reference evidence="1 2" key="1">
    <citation type="submission" date="2013-08" db="EMBL/GenBank/DDBJ databases">
        <authorList>
            <person name="Weinstock G."/>
            <person name="Sodergren E."/>
            <person name="Wylie T."/>
            <person name="Fulton L."/>
            <person name="Fulton R."/>
            <person name="Fronick C."/>
            <person name="O'Laughlin M."/>
            <person name="Godfrey J."/>
            <person name="Miner T."/>
            <person name="Herter B."/>
            <person name="Appelbaum E."/>
            <person name="Cordes M."/>
            <person name="Lek S."/>
            <person name="Wollam A."/>
            <person name="Pepin K.H."/>
            <person name="Palsikar V.B."/>
            <person name="Mitreva M."/>
            <person name="Wilson R.K."/>
        </authorList>
    </citation>
    <scope>NUCLEOTIDE SEQUENCE [LARGE SCALE GENOMIC DNA]</scope>
    <source>
        <strain evidence="1 2">ATCC 12856</strain>
    </source>
</reference>
<gene>
    <name evidence="1" type="ORF">HMPREF0083_05732</name>
</gene>
<dbReference type="Proteomes" id="UP000016511">
    <property type="component" value="Unassembled WGS sequence"/>
</dbReference>
<dbReference type="AlphaFoldDB" id="U1W9G5"/>
<dbReference type="STRING" id="649747.HMPREF0083_05732"/>
<evidence type="ECO:0000313" key="1">
    <source>
        <dbReference type="EMBL" id="ERI05159.1"/>
    </source>
</evidence>
<evidence type="ECO:0000313" key="2">
    <source>
        <dbReference type="Proteomes" id="UP000016511"/>
    </source>
</evidence>